<proteinExistence type="predicted"/>
<feature type="region of interest" description="Disordered" evidence="1">
    <location>
        <begin position="1"/>
        <end position="91"/>
    </location>
</feature>
<dbReference type="AlphaFoldDB" id="A0ABD1YYT8"/>
<accession>A0ABD1YYT8</accession>
<reference evidence="2 3" key="1">
    <citation type="submission" date="2024-09" db="EMBL/GenBank/DDBJ databases">
        <title>Chromosome-scale assembly of Riccia fluitans.</title>
        <authorList>
            <person name="Paukszto L."/>
            <person name="Sawicki J."/>
            <person name="Karawczyk K."/>
            <person name="Piernik-Szablinska J."/>
            <person name="Szczecinska M."/>
            <person name="Mazdziarz M."/>
        </authorList>
    </citation>
    <scope>NUCLEOTIDE SEQUENCE [LARGE SCALE GENOMIC DNA]</scope>
    <source>
        <strain evidence="2">Rf_01</strain>
        <tissue evidence="2">Aerial parts of the thallus</tissue>
    </source>
</reference>
<gene>
    <name evidence="2" type="ORF">R1flu_007424</name>
</gene>
<evidence type="ECO:0000313" key="3">
    <source>
        <dbReference type="Proteomes" id="UP001605036"/>
    </source>
</evidence>
<feature type="compositionally biased region" description="Basic and acidic residues" evidence="1">
    <location>
        <begin position="39"/>
        <end position="50"/>
    </location>
</feature>
<evidence type="ECO:0000256" key="1">
    <source>
        <dbReference type="SAM" id="MobiDB-lite"/>
    </source>
</evidence>
<sequence length="127" mass="14120">MVADAPNLHFLPSHEARENTGKISLSTLAFERGSGTDSTFRERAETEKPNQIDNFSKETSLGSEKTKLTPPCLPQRSPTSKFTNLKEHNLPPGDALVAERVNSTHHRHTPQSTRLALHEGCCRNLTF</sequence>
<comment type="caution">
    <text evidence="2">The sequence shown here is derived from an EMBL/GenBank/DDBJ whole genome shotgun (WGS) entry which is preliminary data.</text>
</comment>
<dbReference type="Proteomes" id="UP001605036">
    <property type="component" value="Unassembled WGS sequence"/>
</dbReference>
<dbReference type="EMBL" id="JBHFFA010000003">
    <property type="protein sequence ID" value="KAL2635945.1"/>
    <property type="molecule type" value="Genomic_DNA"/>
</dbReference>
<feature type="compositionally biased region" description="Polar residues" evidence="1">
    <location>
        <begin position="51"/>
        <end position="63"/>
    </location>
</feature>
<keyword evidence="3" id="KW-1185">Reference proteome</keyword>
<protein>
    <submittedName>
        <fullName evidence="2">Uncharacterized protein</fullName>
    </submittedName>
</protein>
<evidence type="ECO:0000313" key="2">
    <source>
        <dbReference type="EMBL" id="KAL2635945.1"/>
    </source>
</evidence>
<organism evidence="2 3">
    <name type="scientific">Riccia fluitans</name>
    <dbReference type="NCBI Taxonomy" id="41844"/>
    <lineage>
        <taxon>Eukaryota</taxon>
        <taxon>Viridiplantae</taxon>
        <taxon>Streptophyta</taxon>
        <taxon>Embryophyta</taxon>
        <taxon>Marchantiophyta</taxon>
        <taxon>Marchantiopsida</taxon>
        <taxon>Marchantiidae</taxon>
        <taxon>Marchantiales</taxon>
        <taxon>Ricciaceae</taxon>
        <taxon>Riccia</taxon>
    </lineage>
</organism>
<name>A0ABD1YYT8_9MARC</name>